<accession>A0A9D1JM06</accession>
<dbReference type="Gene3D" id="1.10.260.40">
    <property type="entry name" value="lambda repressor-like DNA-binding domains"/>
    <property type="match status" value="1"/>
</dbReference>
<dbReference type="AlphaFoldDB" id="A0A9D1JM06"/>
<protein>
    <submittedName>
        <fullName evidence="2">Helix-turn-helix transcriptional regulator</fullName>
    </submittedName>
</protein>
<dbReference type="EMBL" id="DVIU01000053">
    <property type="protein sequence ID" value="HIS35522.1"/>
    <property type="molecule type" value="Genomic_DNA"/>
</dbReference>
<dbReference type="GO" id="GO:0003677">
    <property type="term" value="F:DNA binding"/>
    <property type="evidence" value="ECO:0007669"/>
    <property type="project" value="InterPro"/>
</dbReference>
<evidence type="ECO:0000313" key="2">
    <source>
        <dbReference type="EMBL" id="HIS35522.1"/>
    </source>
</evidence>
<dbReference type="Proteomes" id="UP000823928">
    <property type="component" value="Unassembled WGS sequence"/>
</dbReference>
<organism evidence="2 3">
    <name type="scientific">Candidatus Scatousia excrementigallinarum</name>
    <dbReference type="NCBI Taxonomy" id="2840935"/>
    <lineage>
        <taxon>Bacteria</taxon>
        <taxon>Candidatus Scatousia</taxon>
    </lineage>
</organism>
<dbReference type="InterPro" id="IPR001387">
    <property type="entry name" value="Cro/C1-type_HTH"/>
</dbReference>
<comment type="caution">
    <text evidence="2">The sequence shown here is derived from an EMBL/GenBank/DDBJ whole genome shotgun (WGS) entry which is preliminary data.</text>
</comment>
<name>A0A9D1JM06_9BACT</name>
<sequence length="80" mass="9126">MTLCQAVAKRVNKLLKERNMSQYRLEQNSGIQHGTMNGIMSAKNKGIELNTVMMIARGFSMTVLEFLDDEIFLSEDLEIE</sequence>
<dbReference type="InterPro" id="IPR010982">
    <property type="entry name" value="Lambda_DNA-bd_dom_sf"/>
</dbReference>
<dbReference type="Pfam" id="PF13443">
    <property type="entry name" value="HTH_26"/>
    <property type="match status" value="1"/>
</dbReference>
<dbReference type="SUPFAM" id="SSF47413">
    <property type="entry name" value="lambda repressor-like DNA-binding domains"/>
    <property type="match status" value="1"/>
</dbReference>
<reference evidence="2" key="2">
    <citation type="journal article" date="2021" name="PeerJ">
        <title>Extensive microbial diversity within the chicken gut microbiome revealed by metagenomics and culture.</title>
        <authorList>
            <person name="Gilroy R."/>
            <person name="Ravi A."/>
            <person name="Getino M."/>
            <person name="Pursley I."/>
            <person name="Horton D.L."/>
            <person name="Alikhan N.F."/>
            <person name="Baker D."/>
            <person name="Gharbi K."/>
            <person name="Hall N."/>
            <person name="Watson M."/>
            <person name="Adriaenssens E.M."/>
            <person name="Foster-Nyarko E."/>
            <person name="Jarju S."/>
            <person name="Secka A."/>
            <person name="Antonio M."/>
            <person name="Oren A."/>
            <person name="Chaudhuri R.R."/>
            <person name="La Ragione R."/>
            <person name="Hildebrand F."/>
            <person name="Pallen M.J."/>
        </authorList>
    </citation>
    <scope>NUCLEOTIDE SEQUENCE</scope>
    <source>
        <strain evidence="2">6276</strain>
    </source>
</reference>
<evidence type="ECO:0000313" key="3">
    <source>
        <dbReference type="Proteomes" id="UP000823928"/>
    </source>
</evidence>
<proteinExistence type="predicted"/>
<evidence type="ECO:0000259" key="1">
    <source>
        <dbReference type="Pfam" id="PF13443"/>
    </source>
</evidence>
<feature type="domain" description="HTH cro/C1-type" evidence="1">
    <location>
        <begin position="11"/>
        <end position="68"/>
    </location>
</feature>
<gene>
    <name evidence="2" type="ORF">IAC10_02675</name>
</gene>
<reference evidence="2" key="1">
    <citation type="submission" date="2020-10" db="EMBL/GenBank/DDBJ databases">
        <authorList>
            <person name="Gilroy R."/>
        </authorList>
    </citation>
    <scope>NUCLEOTIDE SEQUENCE</scope>
    <source>
        <strain evidence="2">6276</strain>
    </source>
</reference>